<sequence>MTRYWLGVVQRAHVLRGVEWGIAQTNHGKRAGVQRMQPGDGFVYYSPKTSFPDGDPLREFTAIGRVADGDVYQAEEDPNLMAGFRPWRRAMAYSSHARSAPIAPLLPVLDLTRGNPNWGYQLRRGHLEITKHDFAVIAREMGADELVG</sequence>
<protein>
    <recommendedName>
        <fullName evidence="1">UPF0310 protein FYC51_18660</fullName>
    </recommendedName>
</protein>
<accession>A0A5S4V1P9</accession>
<name>A0A5S4V1P9_9MICO</name>
<dbReference type="NCBIfam" id="NF002616">
    <property type="entry name" value="PRK02268.1-2"/>
    <property type="match status" value="1"/>
</dbReference>
<dbReference type="InterPro" id="IPR022996">
    <property type="entry name" value="UPF0310"/>
</dbReference>
<dbReference type="SUPFAM" id="SSF88697">
    <property type="entry name" value="PUA domain-like"/>
    <property type="match status" value="1"/>
</dbReference>
<dbReference type="EMBL" id="VSSB01000002">
    <property type="protein sequence ID" value="TYL51141.1"/>
    <property type="molecule type" value="Genomic_DNA"/>
</dbReference>
<reference evidence="3 4" key="1">
    <citation type="submission" date="2019-08" db="EMBL/GenBank/DDBJ databases">
        <authorList>
            <person name="Hu J."/>
        </authorList>
    </citation>
    <scope>NUCLEOTIDE SEQUENCE [LARGE SCALE GENOMIC DNA]</scope>
    <source>
        <strain evidence="3 4">NEAU-184</strain>
    </source>
</reference>
<dbReference type="Gene3D" id="3.10.590.10">
    <property type="entry name" value="ph1033 like domains"/>
    <property type="match status" value="1"/>
</dbReference>
<dbReference type="AlphaFoldDB" id="A0A5S4V1P9"/>
<keyword evidence="4" id="KW-1185">Reference proteome</keyword>
<evidence type="ECO:0000256" key="1">
    <source>
        <dbReference type="HAMAP-Rule" id="MF_00771"/>
    </source>
</evidence>
<feature type="domain" description="EVE" evidence="2">
    <location>
        <begin position="3"/>
        <end position="139"/>
    </location>
</feature>
<organism evidence="3 4">
    <name type="scientific">Agromyces mariniharenae</name>
    <dbReference type="NCBI Taxonomy" id="2604423"/>
    <lineage>
        <taxon>Bacteria</taxon>
        <taxon>Bacillati</taxon>
        <taxon>Actinomycetota</taxon>
        <taxon>Actinomycetes</taxon>
        <taxon>Micrococcales</taxon>
        <taxon>Microbacteriaceae</taxon>
        <taxon>Agromyces</taxon>
    </lineage>
</organism>
<evidence type="ECO:0000313" key="3">
    <source>
        <dbReference type="EMBL" id="TYL51141.1"/>
    </source>
</evidence>
<dbReference type="CDD" id="cd21132">
    <property type="entry name" value="EVE-like"/>
    <property type="match status" value="1"/>
</dbReference>
<dbReference type="Proteomes" id="UP000325243">
    <property type="component" value="Unassembled WGS sequence"/>
</dbReference>
<dbReference type="HAMAP" id="MF_00771">
    <property type="entry name" value="UPF0310"/>
    <property type="match status" value="1"/>
</dbReference>
<evidence type="ECO:0000313" key="4">
    <source>
        <dbReference type="Proteomes" id="UP000325243"/>
    </source>
</evidence>
<dbReference type="InterPro" id="IPR002740">
    <property type="entry name" value="EVE_domain"/>
</dbReference>
<dbReference type="InterPro" id="IPR015947">
    <property type="entry name" value="PUA-like_sf"/>
</dbReference>
<evidence type="ECO:0000259" key="2">
    <source>
        <dbReference type="Pfam" id="PF01878"/>
    </source>
</evidence>
<comment type="caution">
    <text evidence="3">The sequence shown here is derived from an EMBL/GenBank/DDBJ whole genome shotgun (WGS) entry which is preliminary data.</text>
</comment>
<proteinExistence type="inferred from homology"/>
<gene>
    <name evidence="3" type="ORF">FYC51_18660</name>
</gene>
<dbReference type="Pfam" id="PF01878">
    <property type="entry name" value="EVE"/>
    <property type="match status" value="1"/>
</dbReference>
<dbReference type="RefSeq" id="WP_148735235.1">
    <property type="nucleotide sequence ID" value="NZ_VSSB01000002.1"/>
</dbReference>
<comment type="similarity">
    <text evidence="1">Belongs to the UPF0310 family.</text>
</comment>